<reference evidence="2" key="1">
    <citation type="submission" date="2019-08" db="EMBL/GenBank/DDBJ databases">
        <authorList>
            <person name="Kucharzyk K."/>
            <person name="Murdoch R.W."/>
            <person name="Higgins S."/>
            <person name="Loffler F."/>
        </authorList>
    </citation>
    <scope>NUCLEOTIDE SEQUENCE</scope>
</reference>
<gene>
    <name evidence="2" type="ORF">SDC9_63553</name>
</gene>
<protein>
    <submittedName>
        <fullName evidence="2">Uncharacterized protein</fullName>
    </submittedName>
</protein>
<accession>A0A644XLV2</accession>
<feature type="region of interest" description="Disordered" evidence="1">
    <location>
        <begin position="20"/>
        <end position="63"/>
    </location>
</feature>
<proteinExistence type="predicted"/>
<dbReference type="AlphaFoldDB" id="A0A644XLV2"/>
<sequence>MEAGDGEKVGCPPCPVIIGEGGIPHAEKGGEKVSPGGGRKIEENVPAKGRPDGGQAEAPLPPGEELVGNDLCCNAPGSPVQVFPKG</sequence>
<evidence type="ECO:0000313" key="2">
    <source>
        <dbReference type="EMBL" id="MPM17165.1"/>
    </source>
</evidence>
<organism evidence="2">
    <name type="scientific">bioreactor metagenome</name>
    <dbReference type="NCBI Taxonomy" id="1076179"/>
    <lineage>
        <taxon>unclassified sequences</taxon>
        <taxon>metagenomes</taxon>
        <taxon>ecological metagenomes</taxon>
    </lineage>
</organism>
<feature type="compositionally biased region" description="Basic and acidic residues" evidence="1">
    <location>
        <begin position="39"/>
        <end position="51"/>
    </location>
</feature>
<dbReference type="EMBL" id="VSSQ01002746">
    <property type="protein sequence ID" value="MPM17165.1"/>
    <property type="molecule type" value="Genomic_DNA"/>
</dbReference>
<comment type="caution">
    <text evidence="2">The sequence shown here is derived from an EMBL/GenBank/DDBJ whole genome shotgun (WGS) entry which is preliminary data.</text>
</comment>
<name>A0A644XLV2_9ZZZZ</name>
<evidence type="ECO:0000256" key="1">
    <source>
        <dbReference type="SAM" id="MobiDB-lite"/>
    </source>
</evidence>